<dbReference type="RefSeq" id="WP_284272345.1">
    <property type="nucleotide sequence ID" value="NZ_BSOW01000029.1"/>
</dbReference>
<dbReference type="InterPro" id="IPR029787">
    <property type="entry name" value="Nucleotide_cyclase"/>
</dbReference>
<dbReference type="PANTHER" id="PTHR43081">
    <property type="entry name" value="ADENYLATE CYCLASE, TERMINAL-DIFFERENTIATION SPECIFIC-RELATED"/>
    <property type="match status" value="1"/>
</dbReference>
<dbReference type="Proteomes" id="UP001156905">
    <property type="component" value="Unassembled WGS sequence"/>
</dbReference>
<dbReference type="SMART" id="SM01080">
    <property type="entry name" value="CHASE2"/>
    <property type="match status" value="1"/>
</dbReference>
<keyword evidence="1" id="KW-1133">Transmembrane helix</keyword>
<dbReference type="InterPro" id="IPR050697">
    <property type="entry name" value="Adenylyl/Guanylyl_Cyclase_3/4"/>
</dbReference>
<dbReference type="SUPFAM" id="SSF55073">
    <property type="entry name" value="Nucleotide cyclase"/>
    <property type="match status" value="1"/>
</dbReference>
<dbReference type="Pfam" id="PF05226">
    <property type="entry name" value="CHASE2"/>
    <property type="match status" value="1"/>
</dbReference>
<gene>
    <name evidence="3" type="ORF">GCM10007857_65960</name>
</gene>
<dbReference type="SMART" id="SM00044">
    <property type="entry name" value="CYCc"/>
    <property type="match status" value="1"/>
</dbReference>
<accession>A0ABQ6BCM9</accession>
<dbReference type="InterPro" id="IPR001054">
    <property type="entry name" value="A/G_cyclase"/>
</dbReference>
<sequence length="629" mass="66879">MSSRRVQILVALVLTALWGAAIYVAHANGHLRFLDRLEATLTDLRTLARGVQPPPDLVTIIAIDDTVVKRGGRYPLPRADLARVVDAVAQFKPKVIAVDLLLVDRGARLGDAMLARSLAAGPTILAAAAIFPAASDTVATSSEGPLAALPQAERFLLPLPAFAEHAEVGIVNVATGQSGSPLSVPMLFRTGDKVELSFPLRVASQALGLPLTIAPDHLMLGERTVPTDTDFSLPITYYGPRRTIRTLSAQNVFDGTLDRGAIENRIVVIGASVAGGGDFFPTPFDTLMPGVEVVSTAITHLVAGDGMVRDRKVHIADAFAAILLPMILVGLLAWRRSAIGLIAAAMVVMAWAALNLFAFTHGIWLNAATTLAAAVPPVAIFAGVQLWAGGRRTQYLTARSRSLAQFQAPAVQEWLARDPDFLAEPVHQNAAVVFIDLSGFTALSERLDPDTLRDLLKAFHALVDKTALSYGGMITGFLGDGAMILFGLPRAAPDDAARAVKCSVDLHRAVESWMASLPVPIRDQLGFKIGAHFGPIVASRLGESHQHITATGDTVNVANRLMEVAAQHDARLAFSDTLLDTADFHGDPHGVLTGPLQTQVRGRSGAVTVWFWREERQPGQAAAEADVAG</sequence>
<reference evidence="4" key="1">
    <citation type="journal article" date="2019" name="Int. J. Syst. Evol. Microbiol.">
        <title>The Global Catalogue of Microorganisms (GCM) 10K type strain sequencing project: providing services to taxonomists for standard genome sequencing and annotation.</title>
        <authorList>
            <consortium name="The Broad Institute Genomics Platform"/>
            <consortium name="The Broad Institute Genome Sequencing Center for Infectious Disease"/>
            <person name="Wu L."/>
            <person name="Ma J."/>
        </authorList>
    </citation>
    <scope>NUCLEOTIDE SEQUENCE [LARGE SCALE GENOMIC DNA]</scope>
    <source>
        <strain evidence="4">NBRC 102520</strain>
    </source>
</reference>
<evidence type="ECO:0000259" key="2">
    <source>
        <dbReference type="PROSITE" id="PS50125"/>
    </source>
</evidence>
<evidence type="ECO:0000256" key="1">
    <source>
        <dbReference type="SAM" id="Phobius"/>
    </source>
</evidence>
<evidence type="ECO:0000313" key="4">
    <source>
        <dbReference type="Proteomes" id="UP001156905"/>
    </source>
</evidence>
<dbReference type="PANTHER" id="PTHR43081:SF20">
    <property type="entry name" value="TWO-COMPONENT RESPONSE REGULATOR"/>
    <property type="match status" value="1"/>
</dbReference>
<feature type="transmembrane region" description="Helical" evidence="1">
    <location>
        <begin position="341"/>
        <end position="364"/>
    </location>
</feature>
<organism evidence="3 4">
    <name type="scientific">Bradyrhizobium iriomotense</name>
    <dbReference type="NCBI Taxonomy" id="441950"/>
    <lineage>
        <taxon>Bacteria</taxon>
        <taxon>Pseudomonadati</taxon>
        <taxon>Pseudomonadota</taxon>
        <taxon>Alphaproteobacteria</taxon>
        <taxon>Hyphomicrobiales</taxon>
        <taxon>Nitrobacteraceae</taxon>
        <taxon>Bradyrhizobium</taxon>
    </lineage>
</organism>
<dbReference type="EMBL" id="BSOW01000029">
    <property type="protein sequence ID" value="GLR89882.1"/>
    <property type="molecule type" value="Genomic_DNA"/>
</dbReference>
<dbReference type="CDD" id="cd07302">
    <property type="entry name" value="CHD"/>
    <property type="match status" value="1"/>
</dbReference>
<feature type="domain" description="Guanylate cyclase" evidence="2">
    <location>
        <begin position="431"/>
        <end position="562"/>
    </location>
</feature>
<dbReference type="Pfam" id="PF00211">
    <property type="entry name" value="Guanylate_cyc"/>
    <property type="match status" value="1"/>
</dbReference>
<name>A0ABQ6BCM9_9BRAD</name>
<evidence type="ECO:0000313" key="3">
    <source>
        <dbReference type="EMBL" id="GLR89882.1"/>
    </source>
</evidence>
<feature type="transmembrane region" description="Helical" evidence="1">
    <location>
        <begin position="370"/>
        <end position="389"/>
    </location>
</feature>
<keyword evidence="1" id="KW-0812">Transmembrane</keyword>
<keyword evidence="4" id="KW-1185">Reference proteome</keyword>
<dbReference type="InterPro" id="IPR007890">
    <property type="entry name" value="CHASE2"/>
</dbReference>
<keyword evidence="1" id="KW-0472">Membrane</keyword>
<proteinExistence type="predicted"/>
<feature type="transmembrane region" description="Helical" evidence="1">
    <location>
        <begin position="315"/>
        <end position="334"/>
    </location>
</feature>
<dbReference type="Gene3D" id="3.30.70.1230">
    <property type="entry name" value="Nucleotide cyclase"/>
    <property type="match status" value="1"/>
</dbReference>
<protein>
    <submittedName>
        <fullName evidence="3">Adenylate/guanylate cyclase domain-containing protein</fullName>
    </submittedName>
</protein>
<dbReference type="PROSITE" id="PS50125">
    <property type="entry name" value="GUANYLATE_CYCLASE_2"/>
    <property type="match status" value="1"/>
</dbReference>
<comment type="caution">
    <text evidence="3">The sequence shown here is derived from an EMBL/GenBank/DDBJ whole genome shotgun (WGS) entry which is preliminary data.</text>
</comment>